<evidence type="ECO:0000313" key="1">
    <source>
        <dbReference type="EMBL" id="JAD40058.1"/>
    </source>
</evidence>
<organism evidence="1">
    <name type="scientific">Arundo donax</name>
    <name type="common">Giant reed</name>
    <name type="synonym">Donax arundinaceus</name>
    <dbReference type="NCBI Taxonomy" id="35708"/>
    <lineage>
        <taxon>Eukaryota</taxon>
        <taxon>Viridiplantae</taxon>
        <taxon>Streptophyta</taxon>
        <taxon>Embryophyta</taxon>
        <taxon>Tracheophyta</taxon>
        <taxon>Spermatophyta</taxon>
        <taxon>Magnoliopsida</taxon>
        <taxon>Liliopsida</taxon>
        <taxon>Poales</taxon>
        <taxon>Poaceae</taxon>
        <taxon>PACMAD clade</taxon>
        <taxon>Arundinoideae</taxon>
        <taxon>Arundineae</taxon>
        <taxon>Arundo</taxon>
    </lineage>
</organism>
<accession>A0A0A8ZQT7</accession>
<protein>
    <submittedName>
        <fullName evidence="1">Uncharacterized protein</fullName>
    </submittedName>
</protein>
<proteinExistence type="predicted"/>
<dbReference type="AlphaFoldDB" id="A0A0A8ZQT7"/>
<name>A0A0A8ZQT7_ARUDO</name>
<dbReference type="EMBL" id="GBRH01257837">
    <property type="protein sequence ID" value="JAD40058.1"/>
    <property type="molecule type" value="Transcribed_RNA"/>
</dbReference>
<reference evidence="1" key="2">
    <citation type="journal article" date="2015" name="Data Brief">
        <title>Shoot transcriptome of the giant reed, Arundo donax.</title>
        <authorList>
            <person name="Barrero R.A."/>
            <person name="Guerrero F.D."/>
            <person name="Moolhuijzen P."/>
            <person name="Goolsby J.A."/>
            <person name="Tidwell J."/>
            <person name="Bellgard S.E."/>
            <person name="Bellgard M.I."/>
        </authorList>
    </citation>
    <scope>NUCLEOTIDE SEQUENCE</scope>
    <source>
        <tissue evidence="1">Shoot tissue taken approximately 20 cm above the soil surface</tissue>
    </source>
</reference>
<reference evidence="1" key="1">
    <citation type="submission" date="2014-09" db="EMBL/GenBank/DDBJ databases">
        <authorList>
            <person name="Magalhaes I.L.F."/>
            <person name="Oliveira U."/>
            <person name="Santos F.R."/>
            <person name="Vidigal T.H.D.A."/>
            <person name="Brescovit A.D."/>
            <person name="Santos A.J."/>
        </authorList>
    </citation>
    <scope>NUCLEOTIDE SEQUENCE</scope>
    <source>
        <tissue evidence="1">Shoot tissue taken approximately 20 cm above the soil surface</tissue>
    </source>
</reference>
<sequence length="31" mass="3428">MIILNNLGLGLIQLGLSNRKHDSLLFSSWSS</sequence>